<accession>A0ABP1PQ10</accession>
<comment type="caution">
    <text evidence="2">The sequence shown here is derived from an EMBL/GenBank/DDBJ whole genome shotgun (WGS) entry which is preliminary data.</text>
</comment>
<sequence length="386" mass="38868">MFRQFSNGATMPYLSMEEYHRYRLLLKMEITKAYPSDGDDTSDMVVQEADDKLNVTSYKFGAEAKPVFLSVGLKNMGKDVVVLLRGDDYIDPLNKKKFVVLRKRGSGNEYNVHLAQLWRDLEDKLHVIFEDAKISVLPSVSKLIAYLHDGLFTNPPGQGSMRPRCSWFGFTLLCDNGGKLKLADIADLFAGSYGVDEGESLEGDEEGYGTSGNQGSNNGDDDGTMGSSGGAGTSNIEDGSRKGSTAAGGGQGTGGTGGGKGTSTGGAGGTTGGIGTSTGGAGATGGGKGTSTGGAGGTTGGKGTSTGGAAGSGGSKGTSTGAAAGSGGSKGTSTGGTGGSGGADAGKDDDDGIPFDVVDDEEHDGEYYVKIKGEGAPGSLARKTSK</sequence>
<feature type="compositionally biased region" description="Gly residues" evidence="1">
    <location>
        <begin position="246"/>
        <end position="316"/>
    </location>
</feature>
<evidence type="ECO:0000313" key="2">
    <source>
        <dbReference type="EMBL" id="CAL8073035.1"/>
    </source>
</evidence>
<evidence type="ECO:0000256" key="1">
    <source>
        <dbReference type="SAM" id="MobiDB-lite"/>
    </source>
</evidence>
<feature type="compositionally biased region" description="Acidic residues" evidence="1">
    <location>
        <begin position="347"/>
        <end position="364"/>
    </location>
</feature>
<reference evidence="2 3" key="1">
    <citation type="submission" date="2024-08" db="EMBL/GenBank/DDBJ databases">
        <authorList>
            <person name="Cucini C."/>
            <person name="Frati F."/>
        </authorList>
    </citation>
    <scope>NUCLEOTIDE SEQUENCE [LARGE SCALE GENOMIC DNA]</scope>
</reference>
<gene>
    <name evidence="2" type="ORF">ODALV1_LOCUS2453</name>
</gene>
<protein>
    <submittedName>
        <fullName evidence="2">Uncharacterized protein</fullName>
    </submittedName>
</protein>
<name>A0ABP1PQ10_9HEXA</name>
<dbReference type="EMBL" id="CAXLJM020000007">
    <property type="protein sequence ID" value="CAL8073035.1"/>
    <property type="molecule type" value="Genomic_DNA"/>
</dbReference>
<feature type="region of interest" description="Disordered" evidence="1">
    <location>
        <begin position="197"/>
        <end position="386"/>
    </location>
</feature>
<proteinExistence type="predicted"/>
<dbReference type="Proteomes" id="UP001642540">
    <property type="component" value="Unassembled WGS sequence"/>
</dbReference>
<evidence type="ECO:0000313" key="3">
    <source>
        <dbReference type="Proteomes" id="UP001642540"/>
    </source>
</evidence>
<organism evidence="2 3">
    <name type="scientific">Orchesella dallaii</name>
    <dbReference type="NCBI Taxonomy" id="48710"/>
    <lineage>
        <taxon>Eukaryota</taxon>
        <taxon>Metazoa</taxon>
        <taxon>Ecdysozoa</taxon>
        <taxon>Arthropoda</taxon>
        <taxon>Hexapoda</taxon>
        <taxon>Collembola</taxon>
        <taxon>Entomobryomorpha</taxon>
        <taxon>Entomobryoidea</taxon>
        <taxon>Orchesellidae</taxon>
        <taxon>Orchesellinae</taxon>
        <taxon>Orchesella</taxon>
    </lineage>
</organism>
<feature type="compositionally biased region" description="Gly residues" evidence="1">
    <location>
        <begin position="324"/>
        <end position="344"/>
    </location>
</feature>
<keyword evidence="3" id="KW-1185">Reference proteome</keyword>
<feature type="compositionally biased region" description="Acidic residues" evidence="1">
    <location>
        <begin position="197"/>
        <end position="207"/>
    </location>
</feature>